<keyword evidence="1" id="KW-0255">Endonuclease</keyword>
<keyword evidence="1" id="KW-0378">Hydrolase</keyword>
<keyword evidence="1" id="KW-0540">Nuclease</keyword>
<dbReference type="EMBL" id="GIFC01013258">
    <property type="protein sequence ID" value="MXU95341.1"/>
    <property type="molecule type" value="Transcribed_RNA"/>
</dbReference>
<dbReference type="AlphaFoldDB" id="A0A6B0V0T1"/>
<dbReference type="GO" id="GO:0004519">
    <property type="term" value="F:endonuclease activity"/>
    <property type="evidence" value="ECO:0007669"/>
    <property type="project" value="UniProtKB-KW"/>
</dbReference>
<protein>
    <submittedName>
        <fullName evidence="1">Putative endonuclease/reverse transcript</fullName>
    </submittedName>
</protein>
<evidence type="ECO:0000313" key="1">
    <source>
        <dbReference type="EMBL" id="MXU95341.1"/>
    </source>
</evidence>
<name>A0A6B0V0T1_IXORI</name>
<reference evidence="1" key="1">
    <citation type="submission" date="2019-12" db="EMBL/GenBank/DDBJ databases">
        <title>An insight into the sialome of adult female Ixodes ricinus ticks feeding for 6 days.</title>
        <authorList>
            <person name="Perner J."/>
            <person name="Ribeiro J.M.C."/>
        </authorList>
    </citation>
    <scope>NUCLEOTIDE SEQUENCE</scope>
    <source>
        <strain evidence="1">Semi-engorged</strain>
        <tissue evidence="1">Salivary glands</tissue>
    </source>
</reference>
<organism evidence="1">
    <name type="scientific">Ixodes ricinus</name>
    <name type="common">Common tick</name>
    <name type="synonym">Acarus ricinus</name>
    <dbReference type="NCBI Taxonomy" id="34613"/>
    <lineage>
        <taxon>Eukaryota</taxon>
        <taxon>Metazoa</taxon>
        <taxon>Ecdysozoa</taxon>
        <taxon>Arthropoda</taxon>
        <taxon>Chelicerata</taxon>
        <taxon>Arachnida</taxon>
        <taxon>Acari</taxon>
        <taxon>Parasitiformes</taxon>
        <taxon>Ixodida</taxon>
        <taxon>Ixodoidea</taxon>
        <taxon>Ixodidae</taxon>
        <taxon>Ixodinae</taxon>
        <taxon>Ixodes</taxon>
    </lineage>
</organism>
<sequence>MHITASRQTSTPPTLFPNRREIPKTTHIHLLGVIIDQHFDFHRHVQNVVSGERWLLGFVIRSTRRTSPDVHRLLFTALALAILEFCCSVWDSATRQRVASLESVQRRDYYRIMRRQHSPRTPSYRALHFLRSVERDPLQHRRQVATTRLLATFLLPDSSVPFASSLRRTRTGGLQPLVTHTLRH</sequence>
<proteinExistence type="predicted"/>
<accession>A0A6B0V0T1</accession>